<name>A0ACC5VRI9_9GAMM</name>
<organism evidence="1 2">
    <name type="scientific">Vreelandella aquamarina</name>
    <dbReference type="NCBI Taxonomy" id="77097"/>
    <lineage>
        <taxon>Bacteria</taxon>
        <taxon>Pseudomonadati</taxon>
        <taxon>Pseudomonadota</taxon>
        <taxon>Gammaproteobacteria</taxon>
        <taxon>Oceanospirillales</taxon>
        <taxon>Halomonadaceae</taxon>
        <taxon>Vreelandella</taxon>
    </lineage>
</organism>
<reference evidence="1" key="1">
    <citation type="submission" date="2020-06" db="EMBL/GenBank/DDBJ databases">
        <title>Whole Genome Sequence of Halomonas aquamarina MB598.</title>
        <authorList>
            <person name="Pervaiz M."/>
            <person name="Fariq A."/>
            <person name="Yasmin A."/>
            <person name="Welch M."/>
        </authorList>
    </citation>
    <scope>NUCLEOTIDE SEQUENCE</scope>
    <source>
        <strain evidence="1">MB598</strain>
    </source>
</reference>
<accession>A0ACC5VRI9</accession>
<sequence length="632" mass="70722">MKLLQRSLVARIIASLLAISGMAFVSISLTMMMSASTHGDAAAINVAGSLRMNAYQIMGEVQRAQYVPDDTSEARLAELMARFDQRLNGPTLQHSVPDSARHERRRQLDKLQAYWQTTLRPTLLEASASDAPDLDALQAMMTAMVDDIDTLVLQLEQSTEAKVQLLGMMQILFLTLIAIVVLIALYDVRHNLVVPLRQLMVLAREAAQRNFDHRSKLRGSDELALLGDTFNKMSAELSASYAALEEKVSRKEQELERSNQALRVMHDAGRSLYGGGNDLCSSAAPMLRELEKLLDIGPIRLSLNDPFDQREMLVLETHSPTRPEYCRDQECHACLIDPRPLELMASDQAQCLLLPISVGDTLLGTLEVWYHQETLNDNTHRLLTMLADQLATAVYLQRRIEEQQQVTLINERTIIARELHDSLAQSLSYLKMQVARLERMQQKDASRDTQAAVFDELRSGLNSAYRQLRELLTTFRLKLDGPGLQSALRQTVDEFTQRLGATVELDYDVPPYLLNPNEEIHVLQIIREALANTHKHAQAHWAAVTVRFADAQLLVRIEDDGIGLEDDSSPPMHYGLVIIRDRANTLNGELSIANRPTGGTSVELVFTPLTARLIQQQPATSATHSSGTETLR</sequence>
<evidence type="ECO:0000313" key="2">
    <source>
        <dbReference type="Proteomes" id="UP001319846"/>
    </source>
</evidence>
<comment type="caution">
    <text evidence="1">The sequence shown here is derived from an EMBL/GenBank/DDBJ whole genome shotgun (WGS) entry which is preliminary data.</text>
</comment>
<keyword evidence="2" id="KW-1185">Reference proteome</keyword>
<evidence type="ECO:0000313" key="1">
    <source>
        <dbReference type="EMBL" id="MBZ5486508.1"/>
    </source>
</evidence>
<protein>
    <submittedName>
        <fullName evidence="1">Type IV pili methyl-accepting chemotaxis transducer N-terminal domain-containing protein</fullName>
    </submittedName>
</protein>
<gene>
    <name evidence="1" type="ORF">HW452_03120</name>
</gene>
<dbReference type="Proteomes" id="UP001319846">
    <property type="component" value="Unassembled WGS sequence"/>
</dbReference>
<dbReference type="EMBL" id="JABYQT010000002">
    <property type="protein sequence ID" value="MBZ5486508.1"/>
    <property type="molecule type" value="Genomic_DNA"/>
</dbReference>
<proteinExistence type="predicted"/>